<evidence type="ECO:0000313" key="3">
    <source>
        <dbReference type="Proteomes" id="UP000295543"/>
    </source>
</evidence>
<name>A0A4R5UA28_9GAMM</name>
<dbReference type="AlphaFoldDB" id="A0A4R5UA28"/>
<comment type="caution">
    <text evidence="2">The sequence shown here is derived from an EMBL/GenBank/DDBJ whole genome shotgun (WGS) entry which is preliminary data.</text>
</comment>
<dbReference type="OrthoDB" id="8759010at2"/>
<evidence type="ECO:0000256" key="1">
    <source>
        <dbReference type="SAM" id="Phobius"/>
    </source>
</evidence>
<feature type="transmembrane region" description="Helical" evidence="1">
    <location>
        <begin position="156"/>
        <end position="173"/>
    </location>
</feature>
<evidence type="ECO:0000313" key="2">
    <source>
        <dbReference type="EMBL" id="TDK31555.1"/>
    </source>
</evidence>
<reference evidence="2 3" key="1">
    <citation type="submission" date="2019-03" db="EMBL/GenBank/DDBJ databases">
        <title>Luteimonas zhaokaii sp.nov., isolated from the rectal contents of Plateau pika in Yushu, Qinghai Province, China.</title>
        <authorList>
            <person name="Zhang G."/>
        </authorList>
    </citation>
    <scope>NUCLEOTIDE SEQUENCE [LARGE SCALE GENOMIC DNA]</scope>
    <source>
        <strain evidence="2 3">THG-MD21</strain>
    </source>
</reference>
<feature type="transmembrane region" description="Helical" evidence="1">
    <location>
        <begin position="19"/>
        <end position="40"/>
    </location>
</feature>
<keyword evidence="1" id="KW-0472">Membrane</keyword>
<gene>
    <name evidence="2" type="ORF">E2F49_08900</name>
</gene>
<feature type="transmembrane region" description="Helical" evidence="1">
    <location>
        <begin position="120"/>
        <end position="144"/>
    </location>
</feature>
<sequence>MAVSTVAPPDRRVFKARRLLRPAAWLCALAITAYFLRGVWHDYAVPDSAAYGMYATRRAWLWLHLGAGAAMLLLGPWQFIARLRTAMPRLHRWTGRLYLAAGLFVSLAAAGLVATSPAPAGIRIAFAATGLAWLVTAAFGYIAIRRGQVQMHRRWMLRNYLVTLSPIAFRLALHAPGMAALAPPTLLIPVLLWSSWALPLLLYEIGRLVRGFRDTRAMPAAV</sequence>
<proteinExistence type="predicted"/>
<accession>A0A4R5UA28</accession>
<feature type="transmembrane region" description="Helical" evidence="1">
    <location>
        <begin position="60"/>
        <end position="81"/>
    </location>
</feature>
<dbReference type="Proteomes" id="UP000295543">
    <property type="component" value="Unassembled WGS sequence"/>
</dbReference>
<protein>
    <submittedName>
        <fullName evidence="2">DUF2306 domain-containing protein</fullName>
    </submittedName>
</protein>
<keyword evidence="1" id="KW-0812">Transmembrane</keyword>
<dbReference type="InterPro" id="IPR018750">
    <property type="entry name" value="DUF2306_membrane"/>
</dbReference>
<dbReference type="EMBL" id="SMTG01000003">
    <property type="protein sequence ID" value="TDK31555.1"/>
    <property type="molecule type" value="Genomic_DNA"/>
</dbReference>
<keyword evidence="3" id="KW-1185">Reference proteome</keyword>
<feature type="transmembrane region" description="Helical" evidence="1">
    <location>
        <begin position="185"/>
        <end position="203"/>
    </location>
</feature>
<keyword evidence="1" id="KW-1133">Transmembrane helix</keyword>
<organism evidence="2 3">
    <name type="scientific">Luteimonas terrae</name>
    <dbReference type="NCBI Taxonomy" id="1530191"/>
    <lineage>
        <taxon>Bacteria</taxon>
        <taxon>Pseudomonadati</taxon>
        <taxon>Pseudomonadota</taxon>
        <taxon>Gammaproteobacteria</taxon>
        <taxon>Lysobacterales</taxon>
        <taxon>Lysobacteraceae</taxon>
        <taxon>Luteimonas</taxon>
    </lineage>
</organism>
<dbReference type="RefSeq" id="WP_133393579.1">
    <property type="nucleotide sequence ID" value="NZ_SMTG01000003.1"/>
</dbReference>
<dbReference type="Pfam" id="PF10067">
    <property type="entry name" value="DUF2306"/>
    <property type="match status" value="1"/>
</dbReference>
<feature type="transmembrane region" description="Helical" evidence="1">
    <location>
        <begin position="93"/>
        <end position="114"/>
    </location>
</feature>